<dbReference type="AlphaFoldDB" id="A0A1G4KM60"/>
<organism evidence="3 4">
    <name type="scientific">Lachancea nothofagi CBS 11611</name>
    <dbReference type="NCBI Taxonomy" id="1266666"/>
    <lineage>
        <taxon>Eukaryota</taxon>
        <taxon>Fungi</taxon>
        <taxon>Dikarya</taxon>
        <taxon>Ascomycota</taxon>
        <taxon>Saccharomycotina</taxon>
        <taxon>Saccharomycetes</taxon>
        <taxon>Saccharomycetales</taxon>
        <taxon>Saccharomycetaceae</taxon>
        <taxon>Lachancea</taxon>
    </lineage>
</organism>
<proteinExistence type="predicted"/>
<keyword evidence="1" id="KW-1133">Transmembrane helix</keyword>
<keyword evidence="1" id="KW-0812">Transmembrane</keyword>
<dbReference type="GO" id="GO:0031965">
    <property type="term" value="C:nuclear membrane"/>
    <property type="evidence" value="ECO:0007669"/>
    <property type="project" value="InterPro"/>
</dbReference>
<evidence type="ECO:0000256" key="1">
    <source>
        <dbReference type="SAM" id="Phobius"/>
    </source>
</evidence>
<dbReference type="SMART" id="SM01042">
    <property type="entry name" value="Brr6_like_C_C"/>
    <property type="match status" value="1"/>
</dbReference>
<dbReference type="InterPro" id="IPR018767">
    <property type="entry name" value="Brl1/Brr6_dom"/>
</dbReference>
<feature type="domain" description="Brl1/Brr6" evidence="2">
    <location>
        <begin position="245"/>
        <end position="380"/>
    </location>
</feature>
<dbReference type="EMBL" id="LT598447">
    <property type="protein sequence ID" value="SCV05580.1"/>
    <property type="molecule type" value="Genomic_DNA"/>
</dbReference>
<reference evidence="4" key="1">
    <citation type="submission" date="2016-03" db="EMBL/GenBank/DDBJ databases">
        <authorList>
            <person name="Devillers Hugo."/>
        </authorList>
    </citation>
    <scope>NUCLEOTIDE SEQUENCE [LARGE SCALE GENOMIC DNA]</scope>
</reference>
<dbReference type="OrthoDB" id="5961at2759"/>
<evidence type="ECO:0000259" key="2">
    <source>
        <dbReference type="SMART" id="SM01042"/>
    </source>
</evidence>
<dbReference type="PANTHER" id="PTHR28136:SF1">
    <property type="entry name" value="NUCLEUS EXPORT PROTEIN BRL1"/>
    <property type="match status" value="1"/>
</dbReference>
<name>A0A1G4KM60_9SACH</name>
<accession>A0A1G4KM60</accession>
<dbReference type="GO" id="GO:0006998">
    <property type="term" value="P:nuclear envelope organization"/>
    <property type="evidence" value="ECO:0007669"/>
    <property type="project" value="InterPro"/>
</dbReference>
<dbReference type="InterPro" id="IPR040202">
    <property type="entry name" value="Brl1/Brr6"/>
</dbReference>
<dbReference type="PANTHER" id="PTHR28136">
    <property type="entry name" value="NUCLEUS EXPORT PROTEIN BRR6"/>
    <property type="match status" value="1"/>
</dbReference>
<sequence length="417" mass="46408">MDEFSKLSLVDSGSAVQEEDLQAILGLNICENDSTNIDSTKKQISQRVMDRLLSHAPSSPSPLRQSVFIDEAYDEMDVDPVEESTSQGPSAENIALENDLLVETESEDEEKQQLASPNSRAVIRALLSPTSLGVAAATKLENAAGNLDDQEEINGVNASEHNSTPMHELKDASTGVALNPADLNELRQRSQHQPIQISINNNHFYYPPPGFQPQTERVHHDGDSLKLPNPWSVYSRPASRVSYNLTSYLQISLNAFTVLAFLSFVLIFMRALKADLGSAWHVAKMELSSESSQCRVQYDVNNCDRSTRVEAMEAQCNRWEKCMARNNDLFFGARTAISAQLVGDVVNSFVEPLGWKTLGVVLSGLAIWCFSSNFILGFARAKSYYGDAHFDRSLKKGRTEDRTRSIMLQDYDNELME</sequence>
<keyword evidence="4" id="KW-1185">Reference proteome</keyword>
<feature type="transmembrane region" description="Helical" evidence="1">
    <location>
        <begin position="248"/>
        <end position="269"/>
    </location>
</feature>
<keyword evidence="1" id="KW-0472">Membrane</keyword>
<gene>
    <name evidence="3" type="ORF">LANO_0H10616G</name>
</gene>
<evidence type="ECO:0000313" key="3">
    <source>
        <dbReference type="EMBL" id="SCV05580.1"/>
    </source>
</evidence>
<evidence type="ECO:0000313" key="4">
    <source>
        <dbReference type="Proteomes" id="UP000189911"/>
    </source>
</evidence>
<dbReference type="Proteomes" id="UP000189911">
    <property type="component" value="Chromosome H"/>
</dbReference>
<dbReference type="GO" id="GO:0055088">
    <property type="term" value="P:lipid homeostasis"/>
    <property type="evidence" value="ECO:0007669"/>
    <property type="project" value="InterPro"/>
</dbReference>
<protein>
    <submittedName>
        <fullName evidence="3">LANO_0H10616g1_1</fullName>
    </submittedName>
</protein>
<dbReference type="Pfam" id="PF10104">
    <property type="entry name" value="Brr6_like_C_C"/>
    <property type="match status" value="1"/>
</dbReference>